<name>A0A1I7XFI1_HETBA</name>
<accession>A0A1I7XFI1</accession>
<dbReference type="Proteomes" id="UP000095283">
    <property type="component" value="Unplaced"/>
</dbReference>
<sequence length="142" mass="15689">MKFTIPLIFTLIISKQKADDKSPLITSSIFLEPTITESRTTEEFVPNDTTVHSEEDKPTSSSIQPKLEGFASTVAESRTTEEFVPNDTTVHSEEDKPTSSSIQPKLEGFASTVAESRTTEEFVPNDTTVHGAMTTRVELEVH</sequence>
<dbReference type="WBParaSite" id="Hba_16430">
    <property type="protein sequence ID" value="Hba_16430"/>
    <property type="gene ID" value="Hba_16430"/>
</dbReference>
<evidence type="ECO:0000313" key="3">
    <source>
        <dbReference type="WBParaSite" id="Hba_16430"/>
    </source>
</evidence>
<dbReference type="AlphaFoldDB" id="A0A1I7XFI1"/>
<reference evidence="3" key="1">
    <citation type="submission" date="2016-11" db="UniProtKB">
        <authorList>
            <consortium name="WormBaseParasite"/>
        </authorList>
    </citation>
    <scope>IDENTIFICATION</scope>
</reference>
<evidence type="ECO:0000256" key="1">
    <source>
        <dbReference type="SAM" id="MobiDB-lite"/>
    </source>
</evidence>
<protein>
    <submittedName>
        <fullName evidence="3">Uncharacterized protein</fullName>
    </submittedName>
</protein>
<proteinExistence type="predicted"/>
<feature type="region of interest" description="Disordered" evidence="1">
    <location>
        <begin position="39"/>
        <end position="142"/>
    </location>
</feature>
<evidence type="ECO:0000313" key="2">
    <source>
        <dbReference type="Proteomes" id="UP000095283"/>
    </source>
</evidence>
<keyword evidence="2" id="KW-1185">Reference proteome</keyword>
<organism evidence="2 3">
    <name type="scientific">Heterorhabditis bacteriophora</name>
    <name type="common">Entomopathogenic nematode worm</name>
    <dbReference type="NCBI Taxonomy" id="37862"/>
    <lineage>
        <taxon>Eukaryota</taxon>
        <taxon>Metazoa</taxon>
        <taxon>Ecdysozoa</taxon>
        <taxon>Nematoda</taxon>
        <taxon>Chromadorea</taxon>
        <taxon>Rhabditida</taxon>
        <taxon>Rhabditina</taxon>
        <taxon>Rhabditomorpha</taxon>
        <taxon>Strongyloidea</taxon>
        <taxon>Heterorhabditidae</taxon>
        <taxon>Heterorhabditis</taxon>
    </lineage>
</organism>